<protein>
    <submittedName>
        <fullName evidence="1">Uncharacterized protein</fullName>
    </submittedName>
</protein>
<dbReference type="Proteomes" id="UP000677228">
    <property type="component" value="Unassembled WGS sequence"/>
</dbReference>
<name>A0A8S2G881_9BILA</name>
<dbReference type="AlphaFoldDB" id="A0A8S2G881"/>
<reference evidence="1" key="1">
    <citation type="submission" date="2021-02" db="EMBL/GenBank/DDBJ databases">
        <authorList>
            <person name="Nowell W R."/>
        </authorList>
    </citation>
    <scope>NUCLEOTIDE SEQUENCE</scope>
</reference>
<dbReference type="EMBL" id="CAJNOK010066817">
    <property type="protein sequence ID" value="CAF1652765.1"/>
    <property type="molecule type" value="Genomic_DNA"/>
</dbReference>
<evidence type="ECO:0000313" key="3">
    <source>
        <dbReference type="Proteomes" id="UP000677228"/>
    </source>
</evidence>
<organism evidence="1 3">
    <name type="scientific">Didymodactylos carnosus</name>
    <dbReference type="NCBI Taxonomy" id="1234261"/>
    <lineage>
        <taxon>Eukaryota</taxon>
        <taxon>Metazoa</taxon>
        <taxon>Spiralia</taxon>
        <taxon>Gnathifera</taxon>
        <taxon>Rotifera</taxon>
        <taxon>Eurotatoria</taxon>
        <taxon>Bdelloidea</taxon>
        <taxon>Philodinida</taxon>
        <taxon>Philodinidae</taxon>
        <taxon>Didymodactylos</taxon>
    </lineage>
</organism>
<gene>
    <name evidence="1" type="ORF">OVA965_LOCUS44908</name>
    <name evidence="2" type="ORF">TMI583_LOCUS47982</name>
</gene>
<sequence>LSDLDDDTQIMVETMTDDQNRYTTGLRTPDDTRFT</sequence>
<proteinExistence type="predicted"/>
<accession>A0A8S2G881</accession>
<evidence type="ECO:0000313" key="1">
    <source>
        <dbReference type="EMBL" id="CAF1652765.1"/>
    </source>
</evidence>
<feature type="non-terminal residue" evidence="1">
    <location>
        <position position="1"/>
    </location>
</feature>
<dbReference type="Proteomes" id="UP000682733">
    <property type="component" value="Unassembled WGS sequence"/>
</dbReference>
<comment type="caution">
    <text evidence="1">The sequence shown here is derived from an EMBL/GenBank/DDBJ whole genome shotgun (WGS) entry which is preliminary data.</text>
</comment>
<evidence type="ECO:0000313" key="2">
    <source>
        <dbReference type="EMBL" id="CAF4501717.1"/>
    </source>
</evidence>
<dbReference type="EMBL" id="CAJOBA010095546">
    <property type="protein sequence ID" value="CAF4501717.1"/>
    <property type="molecule type" value="Genomic_DNA"/>
</dbReference>